<keyword evidence="3 4" id="KW-0408">Iron</keyword>
<accession>A0ABU0H699</accession>
<proteinExistence type="predicted"/>
<keyword evidence="5" id="KW-0732">Signal</keyword>
<sequence length="404" mass="42220">MNWRIRALLLTPFLLPAAAFAADGLNAAIGKALFDRFWVQAPSSTAANDGLGPLFNEKSCQSCHSGKALSARIVALPDGTLEPRGLATRLGSADGIPDPVYGRQIQPRAVTGLISEGTVAYALGPKPANPVRITVTPSRGPLDPRTHRGARQAPSLRGIGLLDEVDDKAIEALADPDDMNGDGISGRVRWLTVDGKRVIGRYGWKASAATLEQQTADAFMLDIGLSSPLAPHPSGDCTAAEADCLAAPNGRSPGFDDEEISNQMIGLVTAYLHSLKAPPALSSTPPGAAIFAQAGCAACHVPSLPTRTGGTVAIYSDLLLHDMGPALDDGVGEPGVASSEWRTAPLMTLSVRREADRRYLHDGRAATLDDAIRAHGGEADAARSNYEALSAADRAALIAFLETL</sequence>
<feature type="signal peptide" evidence="5">
    <location>
        <begin position="1"/>
        <end position="21"/>
    </location>
</feature>
<evidence type="ECO:0000259" key="6">
    <source>
        <dbReference type="PROSITE" id="PS51007"/>
    </source>
</evidence>
<dbReference type="SUPFAM" id="SSF46626">
    <property type="entry name" value="Cytochrome c"/>
    <property type="match status" value="2"/>
</dbReference>
<evidence type="ECO:0000313" key="8">
    <source>
        <dbReference type="Proteomes" id="UP001241603"/>
    </source>
</evidence>
<evidence type="ECO:0000256" key="2">
    <source>
        <dbReference type="ARBA" id="ARBA00022723"/>
    </source>
</evidence>
<dbReference type="PROSITE" id="PS51007">
    <property type="entry name" value="CYTC"/>
    <property type="match status" value="1"/>
</dbReference>
<reference evidence="7 8" key="1">
    <citation type="submission" date="2023-07" db="EMBL/GenBank/DDBJ databases">
        <title>Genomic Encyclopedia of Type Strains, Phase IV (KMG-IV): sequencing the most valuable type-strain genomes for metagenomic binning, comparative biology and taxonomic classification.</title>
        <authorList>
            <person name="Goeker M."/>
        </authorList>
    </citation>
    <scope>NUCLEOTIDE SEQUENCE [LARGE SCALE GENOMIC DNA]</scope>
    <source>
        <strain evidence="7 8">B6-8</strain>
    </source>
</reference>
<dbReference type="InterPro" id="IPR010538">
    <property type="entry name" value="DHOR"/>
</dbReference>
<protein>
    <submittedName>
        <fullName evidence="7">CxxC motif-containing protein (DUF1111 family)</fullName>
    </submittedName>
</protein>
<name>A0ABU0H699_9HYPH</name>
<dbReference type="InterPro" id="IPR051395">
    <property type="entry name" value="Cytochrome_c_Peroxidase/MauG"/>
</dbReference>
<evidence type="ECO:0000256" key="5">
    <source>
        <dbReference type="SAM" id="SignalP"/>
    </source>
</evidence>
<dbReference type="InterPro" id="IPR009056">
    <property type="entry name" value="Cyt_c-like_dom"/>
</dbReference>
<dbReference type="Proteomes" id="UP001241603">
    <property type="component" value="Unassembled WGS sequence"/>
</dbReference>
<dbReference type="Pfam" id="PF06537">
    <property type="entry name" value="DHOR"/>
    <property type="match status" value="2"/>
</dbReference>
<feature type="chain" id="PRO_5045449452" evidence="5">
    <location>
        <begin position="22"/>
        <end position="404"/>
    </location>
</feature>
<dbReference type="Gene3D" id="1.10.760.10">
    <property type="entry name" value="Cytochrome c-like domain"/>
    <property type="match status" value="1"/>
</dbReference>
<evidence type="ECO:0000313" key="7">
    <source>
        <dbReference type="EMBL" id="MDQ0437837.1"/>
    </source>
</evidence>
<comment type="caution">
    <text evidence="7">The sequence shown here is derived from an EMBL/GenBank/DDBJ whole genome shotgun (WGS) entry which is preliminary data.</text>
</comment>
<keyword evidence="1 4" id="KW-0349">Heme</keyword>
<feature type="domain" description="Cytochrome c" evidence="6">
    <location>
        <begin position="282"/>
        <end position="404"/>
    </location>
</feature>
<keyword evidence="8" id="KW-1185">Reference proteome</keyword>
<gene>
    <name evidence="7" type="ORF">QO014_002229</name>
</gene>
<keyword evidence="2 4" id="KW-0479">Metal-binding</keyword>
<evidence type="ECO:0000256" key="4">
    <source>
        <dbReference type="PROSITE-ProRule" id="PRU00433"/>
    </source>
</evidence>
<dbReference type="InterPro" id="IPR036909">
    <property type="entry name" value="Cyt_c-like_dom_sf"/>
</dbReference>
<dbReference type="RefSeq" id="WP_266348767.1">
    <property type="nucleotide sequence ID" value="NZ_JAPKNG010000003.1"/>
</dbReference>
<dbReference type="PANTHER" id="PTHR30600">
    <property type="entry name" value="CYTOCHROME C PEROXIDASE-RELATED"/>
    <property type="match status" value="1"/>
</dbReference>
<evidence type="ECO:0000256" key="1">
    <source>
        <dbReference type="ARBA" id="ARBA00022617"/>
    </source>
</evidence>
<organism evidence="7 8">
    <name type="scientific">Kaistia dalseonensis</name>
    <dbReference type="NCBI Taxonomy" id="410840"/>
    <lineage>
        <taxon>Bacteria</taxon>
        <taxon>Pseudomonadati</taxon>
        <taxon>Pseudomonadota</taxon>
        <taxon>Alphaproteobacteria</taxon>
        <taxon>Hyphomicrobiales</taxon>
        <taxon>Kaistiaceae</taxon>
        <taxon>Kaistia</taxon>
    </lineage>
</organism>
<evidence type="ECO:0000256" key="3">
    <source>
        <dbReference type="ARBA" id="ARBA00023004"/>
    </source>
</evidence>
<dbReference type="PANTHER" id="PTHR30600:SF4">
    <property type="entry name" value="CYTOCHROME C DOMAIN-CONTAINING PROTEIN"/>
    <property type="match status" value="1"/>
</dbReference>
<dbReference type="EMBL" id="JAUSVO010000003">
    <property type="protein sequence ID" value="MDQ0437837.1"/>
    <property type="molecule type" value="Genomic_DNA"/>
</dbReference>